<evidence type="ECO:0000256" key="4">
    <source>
        <dbReference type="HAMAP-Rule" id="MF_00695"/>
    </source>
</evidence>
<dbReference type="GO" id="GO:0005737">
    <property type="term" value="C:cytoplasm"/>
    <property type="evidence" value="ECO:0007669"/>
    <property type="project" value="UniProtKB-SubCell"/>
</dbReference>
<organism evidence="5">
    <name type="scientific">Coralloluteibacterium stylophorae</name>
    <dbReference type="NCBI Taxonomy" id="1776034"/>
    <lineage>
        <taxon>Bacteria</taxon>
        <taxon>Pseudomonadati</taxon>
        <taxon>Pseudomonadota</taxon>
        <taxon>Gammaproteobacteria</taxon>
        <taxon>Lysobacterales</taxon>
        <taxon>Lysobacteraceae</taxon>
        <taxon>Coralloluteibacterium</taxon>
    </lineage>
</organism>
<name>A0A8J8AYS6_9GAMM</name>
<evidence type="ECO:0000256" key="2">
    <source>
        <dbReference type="ARBA" id="ARBA00022490"/>
    </source>
</evidence>
<evidence type="ECO:0000256" key="1">
    <source>
        <dbReference type="ARBA" id="ARBA00022475"/>
    </source>
</evidence>
<keyword evidence="7" id="KW-1185">Reference proteome</keyword>
<reference evidence="5" key="2">
    <citation type="submission" date="2021-04" db="EMBL/GenBank/DDBJ databases">
        <authorList>
            <person name="Karlyshev A.V."/>
        </authorList>
    </citation>
    <scope>NUCLEOTIDE SEQUENCE</scope>
    <source>
        <strain evidence="5">LMG 29479</strain>
    </source>
</reference>
<sequence>MSGDVRDRVLALGGLLQATSMVRQIAGNGETDNACLTASIESVFRLDAESPEAVYGSANRVGRGLRVLLQQLEGGGADPAPARLAFTILQVERRFSAQPRMMDKVAGDIAAIDRQREHFGPTHPTVLARLGELYSSTISTLRPRVMVQGNPNYLAQPEVVAEIRATLLAGLRSAVLWRQMGGRYWDVVFARRAMAQAARDWIKRLP</sequence>
<reference evidence="6 7" key="1">
    <citation type="journal article" date="2021" name="Microbiol. Resour. Announc.">
        <title>Draft Genome Sequence of Coralloluteibacterium stylophorae LMG 29479T.</title>
        <authorList>
            <person name="Karlyshev A.V."/>
            <person name="Kudryashova E.B."/>
            <person name="Ariskina E.V."/>
            <person name="Conroy A.P."/>
            <person name="Abidueva E.Y."/>
        </authorList>
    </citation>
    <scope>NUCLEOTIDE SEQUENCE [LARGE SCALE GENOMIC DNA]</scope>
    <source>
        <strain evidence="6 7">LMG 29479</strain>
    </source>
</reference>
<dbReference type="Pfam" id="PF04356">
    <property type="entry name" value="DUF489"/>
    <property type="match status" value="1"/>
</dbReference>
<dbReference type="InterPro" id="IPR007451">
    <property type="entry name" value="HflD"/>
</dbReference>
<dbReference type="NCBIfam" id="NF001246">
    <property type="entry name" value="PRK00218.1-2"/>
    <property type="match status" value="1"/>
</dbReference>
<dbReference type="Gene3D" id="1.10.3890.10">
    <property type="entry name" value="HflD-like"/>
    <property type="match status" value="1"/>
</dbReference>
<dbReference type="AlphaFoldDB" id="A0A8J8AYS6"/>
<dbReference type="Proteomes" id="UP000675747">
    <property type="component" value="Unassembled WGS sequence"/>
</dbReference>
<proteinExistence type="inferred from homology"/>
<evidence type="ECO:0000313" key="5">
    <source>
        <dbReference type="EMBL" id="MBR0563390.1"/>
    </source>
</evidence>
<evidence type="ECO:0000313" key="6">
    <source>
        <dbReference type="EMBL" id="MBS7455912.1"/>
    </source>
</evidence>
<comment type="similarity">
    <text evidence="4">Belongs to the HflD family.</text>
</comment>
<dbReference type="RefSeq" id="WP_211927300.1">
    <property type="nucleotide sequence ID" value="NZ_JAGQFT020000001.1"/>
</dbReference>
<dbReference type="HAMAP" id="MF_00695">
    <property type="entry name" value="HflD_protein"/>
    <property type="match status" value="1"/>
</dbReference>
<evidence type="ECO:0000256" key="3">
    <source>
        <dbReference type="ARBA" id="ARBA00023136"/>
    </source>
</evidence>
<evidence type="ECO:0000313" key="7">
    <source>
        <dbReference type="Proteomes" id="UP000675747"/>
    </source>
</evidence>
<dbReference type="InterPro" id="IPR035932">
    <property type="entry name" value="HflD-like_sf"/>
</dbReference>
<gene>
    <name evidence="4 5" type="primary">hflD</name>
    <name evidence="6" type="ORF">KB893_002035</name>
    <name evidence="5" type="ORF">KB893_12830</name>
</gene>
<comment type="subcellular location">
    <subcellularLocation>
        <location evidence="4">Cytoplasm</location>
    </subcellularLocation>
    <subcellularLocation>
        <location evidence="4">Cell membrane</location>
        <topology evidence="4">Peripheral membrane protein</topology>
        <orientation evidence="4">Cytoplasmic side</orientation>
    </subcellularLocation>
</comment>
<dbReference type="EMBL" id="JAGQFT020000001">
    <property type="protein sequence ID" value="MBS7455912.1"/>
    <property type="molecule type" value="Genomic_DNA"/>
</dbReference>
<keyword evidence="2 4" id="KW-0963">Cytoplasm</keyword>
<dbReference type="GO" id="GO:0005886">
    <property type="term" value="C:plasma membrane"/>
    <property type="evidence" value="ECO:0007669"/>
    <property type="project" value="UniProtKB-SubCell"/>
</dbReference>
<dbReference type="PANTHER" id="PTHR38100">
    <property type="entry name" value="HIGH FREQUENCY LYSOGENIZATION PROTEIN HFLD"/>
    <property type="match status" value="1"/>
</dbReference>
<keyword evidence="3 4" id="KW-0472">Membrane</keyword>
<dbReference type="SUPFAM" id="SSF101322">
    <property type="entry name" value="YcfC-like"/>
    <property type="match status" value="1"/>
</dbReference>
<dbReference type="EMBL" id="JAGQFT010000127">
    <property type="protein sequence ID" value="MBR0563390.1"/>
    <property type="molecule type" value="Genomic_DNA"/>
</dbReference>
<dbReference type="PANTHER" id="PTHR38100:SF1">
    <property type="entry name" value="HIGH FREQUENCY LYSOGENIZATION PROTEIN HFLD"/>
    <property type="match status" value="1"/>
</dbReference>
<accession>A0A8J8AYS6</accession>
<comment type="caution">
    <text evidence="5">The sequence shown here is derived from an EMBL/GenBank/DDBJ whole genome shotgun (WGS) entry which is preliminary data.</text>
</comment>
<protein>
    <recommendedName>
        <fullName evidence="4">High frequency lysogenization protein HflD homolog</fullName>
    </recommendedName>
</protein>
<keyword evidence="1 4" id="KW-1003">Cell membrane</keyword>